<feature type="domain" description="Beta-lactamase-related" evidence="1">
    <location>
        <begin position="16"/>
        <end position="357"/>
    </location>
</feature>
<evidence type="ECO:0000313" key="2">
    <source>
        <dbReference type="EMBL" id="WSD21047.1"/>
    </source>
</evidence>
<dbReference type="PANTHER" id="PTHR43319:SF3">
    <property type="entry name" value="BETA-LACTAMASE-RELATED DOMAIN-CONTAINING PROTEIN"/>
    <property type="match status" value="1"/>
</dbReference>
<evidence type="ECO:0000259" key="1">
    <source>
        <dbReference type="Pfam" id="PF00144"/>
    </source>
</evidence>
<keyword evidence="3" id="KW-1185">Reference proteome</keyword>
<protein>
    <submittedName>
        <fullName evidence="2">Beta-lactamase family protein</fullName>
    </submittedName>
</protein>
<proteinExistence type="predicted"/>
<dbReference type="RefSeq" id="WP_326762605.1">
    <property type="nucleotide sequence ID" value="NZ_CP109135.1"/>
</dbReference>
<dbReference type="SUPFAM" id="SSF56601">
    <property type="entry name" value="beta-lactamase/transpeptidase-like"/>
    <property type="match status" value="1"/>
</dbReference>
<sequence>MTELNGTVSPIFEPVRDAVEHQLRSGAEVGLSLVVDVDGQQVVNLWGGHRDAARTHPWQRDTITNVWSITKTVAGLAALLLVDAGELDLYAPVARYWPEFAANGKQNVEVRHLLSHTSGVSGLDHPARLDDLYDVRAAASRMASQKPWWEPGTASGYHVLNYGHLIGELVHRLTGLPLRDFVHQHLVQPLGADFRIGLRDVDVERVADVISPPLDFDPSTLEHDTVAYKTFTGPSFSATAANTPAWRAADLGAANGHGNAQSVAEILAPIARAGASARGQLLKPDTIGLIFDEQSSGTDLVNGLHLRWGIGYALPDRRTLSWIPDGRIAFWGGWGGSMAIMDLDRRMTISYAMNNMGADILGSQRAAAYTTAIYRALGTRAHA</sequence>
<dbReference type="EMBL" id="CP109135">
    <property type="protein sequence ID" value="WSD21047.1"/>
    <property type="molecule type" value="Genomic_DNA"/>
</dbReference>
<dbReference type="PANTHER" id="PTHR43319">
    <property type="entry name" value="BETA-LACTAMASE-RELATED"/>
    <property type="match status" value="1"/>
</dbReference>
<organism evidence="2 3">
    <name type="scientific">Streptomyces phaeochromogenes</name>
    <dbReference type="NCBI Taxonomy" id="1923"/>
    <lineage>
        <taxon>Bacteria</taxon>
        <taxon>Bacillati</taxon>
        <taxon>Actinomycetota</taxon>
        <taxon>Actinomycetes</taxon>
        <taxon>Kitasatosporales</taxon>
        <taxon>Streptomycetaceae</taxon>
        <taxon>Streptomyces</taxon>
        <taxon>Streptomyces phaeochromogenes group</taxon>
    </lineage>
</organism>
<accession>A0ABZ1HU31</accession>
<gene>
    <name evidence="2" type="ORF">OHB35_51760</name>
</gene>
<dbReference type="InterPro" id="IPR001466">
    <property type="entry name" value="Beta-lactam-related"/>
</dbReference>
<name>A0ABZ1HU31_STRPH</name>
<dbReference type="InterPro" id="IPR052907">
    <property type="entry name" value="Beta-lactamase/esterase"/>
</dbReference>
<dbReference type="Gene3D" id="3.40.710.10">
    <property type="entry name" value="DD-peptidase/beta-lactamase superfamily"/>
    <property type="match status" value="1"/>
</dbReference>
<dbReference type="Pfam" id="PF00144">
    <property type="entry name" value="Beta-lactamase"/>
    <property type="match status" value="1"/>
</dbReference>
<dbReference type="Proteomes" id="UP001340816">
    <property type="component" value="Chromosome"/>
</dbReference>
<evidence type="ECO:0000313" key="3">
    <source>
        <dbReference type="Proteomes" id="UP001340816"/>
    </source>
</evidence>
<dbReference type="InterPro" id="IPR012338">
    <property type="entry name" value="Beta-lactam/transpept-like"/>
</dbReference>
<reference evidence="2 3" key="1">
    <citation type="submission" date="2022-10" db="EMBL/GenBank/DDBJ databases">
        <title>The complete genomes of actinobacterial strains from the NBC collection.</title>
        <authorList>
            <person name="Joergensen T.S."/>
            <person name="Alvarez Arevalo M."/>
            <person name="Sterndorff E.B."/>
            <person name="Faurdal D."/>
            <person name="Vuksanovic O."/>
            <person name="Mourched A.-S."/>
            <person name="Charusanti P."/>
            <person name="Shaw S."/>
            <person name="Blin K."/>
            <person name="Weber T."/>
        </authorList>
    </citation>
    <scope>NUCLEOTIDE SEQUENCE [LARGE SCALE GENOMIC DNA]</scope>
    <source>
        <strain evidence="2 3">NBC 01752</strain>
    </source>
</reference>